<evidence type="ECO:0000313" key="2">
    <source>
        <dbReference type="EMBL" id="NLS14110.1"/>
    </source>
</evidence>
<sequence>MRSQKKSCKVTRVALSGMTLIELLLAVAIVAILSTIAYPSFQDYLVRSHRHVALADMLRMQLVIEQNYDGATGTFDWSAVYDGSDCLICDSDPKRFQFTVAKESESDGAPYRISAVAQNDLSQHTDACFSSSDSPSNTIWINAINKRAPTACWQ</sequence>
<protein>
    <submittedName>
        <fullName evidence="2">Prepilin-type N-terminal cleavage/methylation domain-containing protein</fullName>
    </submittedName>
</protein>
<comment type="caution">
    <text evidence="2">The sequence shown here is derived from an EMBL/GenBank/DDBJ whole genome shotgun (WGS) entry which is preliminary data.</text>
</comment>
<accession>A0A7X8YI03</accession>
<keyword evidence="1" id="KW-1133">Transmembrane helix</keyword>
<feature type="transmembrane region" description="Helical" evidence="1">
    <location>
        <begin position="20"/>
        <end position="41"/>
    </location>
</feature>
<dbReference type="AlphaFoldDB" id="A0A7X8YI03"/>
<name>A0A7X8YI03_9VIBR</name>
<dbReference type="SUPFAM" id="SSF54523">
    <property type="entry name" value="Pili subunits"/>
    <property type="match status" value="1"/>
</dbReference>
<evidence type="ECO:0000256" key="1">
    <source>
        <dbReference type="SAM" id="Phobius"/>
    </source>
</evidence>
<dbReference type="EMBL" id="JABAIK010000016">
    <property type="protein sequence ID" value="NLS14110.1"/>
    <property type="molecule type" value="Genomic_DNA"/>
</dbReference>
<dbReference type="Proteomes" id="UP000535589">
    <property type="component" value="Unassembled WGS sequence"/>
</dbReference>
<dbReference type="Gene3D" id="3.30.700.10">
    <property type="entry name" value="Glycoprotein, Type 4 Pilin"/>
    <property type="match status" value="1"/>
</dbReference>
<dbReference type="GO" id="GO:0043683">
    <property type="term" value="P:type IV pilus assembly"/>
    <property type="evidence" value="ECO:0007669"/>
    <property type="project" value="InterPro"/>
</dbReference>
<proteinExistence type="predicted"/>
<dbReference type="InterPro" id="IPR031982">
    <property type="entry name" value="PilE-like"/>
</dbReference>
<dbReference type="InterPro" id="IPR012902">
    <property type="entry name" value="N_methyl_site"/>
</dbReference>
<gene>
    <name evidence="2" type="ORF">HGP28_14560</name>
</gene>
<keyword evidence="1" id="KW-0472">Membrane</keyword>
<reference evidence="2 3" key="1">
    <citation type="submission" date="2020-04" db="EMBL/GenBank/DDBJ databases">
        <title>Vibrio sp. SM6, a novel species isolated from seawater.</title>
        <authorList>
            <person name="Wang X."/>
        </authorList>
    </citation>
    <scope>NUCLEOTIDE SEQUENCE [LARGE SCALE GENOMIC DNA]</scope>
    <source>
        <strain evidence="2 3">SM6</strain>
    </source>
</reference>
<dbReference type="NCBIfam" id="TIGR02532">
    <property type="entry name" value="IV_pilin_GFxxxE"/>
    <property type="match status" value="1"/>
</dbReference>
<evidence type="ECO:0000313" key="3">
    <source>
        <dbReference type="Proteomes" id="UP000535589"/>
    </source>
</evidence>
<dbReference type="PROSITE" id="PS00409">
    <property type="entry name" value="PROKAR_NTER_METHYL"/>
    <property type="match status" value="1"/>
</dbReference>
<dbReference type="Pfam" id="PF16732">
    <property type="entry name" value="ComP_DUS"/>
    <property type="match status" value="1"/>
</dbReference>
<dbReference type="InterPro" id="IPR045584">
    <property type="entry name" value="Pilin-like"/>
</dbReference>
<dbReference type="Pfam" id="PF07963">
    <property type="entry name" value="N_methyl"/>
    <property type="match status" value="1"/>
</dbReference>
<keyword evidence="3" id="KW-1185">Reference proteome</keyword>
<organism evidence="2 3">
    <name type="scientific">Vibrio agarilyticus</name>
    <dbReference type="NCBI Taxonomy" id="2726741"/>
    <lineage>
        <taxon>Bacteria</taxon>
        <taxon>Pseudomonadati</taxon>
        <taxon>Pseudomonadota</taxon>
        <taxon>Gammaproteobacteria</taxon>
        <taxon>Vibrionales</taxon>
        <taxon>Vibrionaceae</taxon>
        <taxon>Vibrio</taxon>
    </lineage>
</organism>
<keyword evidence="1" id="KW-0812">Transmembrane</keyword>